<dbReference type="EMBL" id="QPFP01000011">
    <property type="protein sequence ID" value="TEB33726.1"/>
    <property type="molecule type" value="Genomic_DNA"/>
</dbReference>
<dbReference type="Proteomes" id="UP000298030">
    <property type="component" value="Unassembled WGS sequence"/>
</dbReference>
<proteinExistence type="predicted"/>
<evidence type="ECO:0000313" key="2">
    <source>
        <dbReference type="EMBL" id="TEB33726.1"/>
    </source>
</evidence>
<dbReference type="AlphaFoldDB" id="A0A4Y7THT2"/>
<gene>
    <name evidence="2" type="ORF">FA13DRAFT_1729996</name>
    <name evidence="1" type="ORF">FA13DRAFT_1746484</name>
</gene>
<evidence type="ECO:0008006" key="4">
    <source>
        <dbReference type="Google" id="ProtNLM"/>
    </source>
</evidence>
<accession>A0A4Y7THT2</accession>
<name>A0A4Y7THT2_COPMI</name>
<dbReference type="OrthoDB" id="194358at2759"/>
<sequence>MGAYFMERAVSTATDIRVFRYCACTLQVRWTVTSALFTLYSAWIGNVAVVNLLLEHGRVDLELTNRDGKTAKDLAREMEHTEILELFETQG</sequence>
<comment type="caution">
    <text evidence="2">The sequence shown here is derived from an EMBL/GenBank/DDBJ whole genome shotgun (WGS) entry which is preliminary data.</text>
</comment>
<reference evidence="2 3" key="1">
    <citation type="journal article" date="2019" name="Nat. Ecol. Evol.">
        <title>Megaphylogeny resolves global patterns of mushroom evolution.</title>
        <authorList>
            <person name="Varga T."/>
            <person name="Krizsan K."/>
            <person name="Foldi C."/>
            <person name="Dima B."/>
            <person name="Sanchez-Garcia M."/>
            <person name="Sanchez-Ramirez S."/>
            <person name="Szollosi G.J."/>
            <person name="Szarkandi J.G."/>
            <person name="Papp V."/>
            <person name="Albert L."/>
            <person name="Andreopoulos W."/>
            <person name="Angelini C."/>
            <person name="Antonin V."/>
            <person name="Barry K.W."/>
            <person name="Bougher N.L."/>
            <person name="Buchanan P."/>
            <person name="Buyck B."/>
            <person name="Bense V."/>
            <person name="Catcheside P."/>
            <person name="Chovatia M."/>
            <person name="Cooper J."/>
            <person name="Damon W."/>
            <person name="Desjardin D."/>
            <person name="Finy P."/>
            <person name="Geml J."/>
            <person name="Haridas S."/>
            <person name="Hughes K."/>
            <person name="Justo A."/>
            <person name="Karasinski D."/>
            <person name="Kautmanova I."/>
            <person name="Kiss B."/>
            <person name="Kocsube S."/>
            <person name="Kotiranta H."/>
            <person name="LaButti K.M."/>
            <person name="Lechner B.E."/>
            <person name="Liimatainen K."/>
            <person name="Lipzen A."/>
            <person name="Lukacs Z."/>
            <person name="Mihaltcheva S."/>
            <person name="Morgado L.N."/>
            <person name="Niskanen T."/>
            <person name="Noordeloos M.E."/>
            <person name="Ohm R.A."/>
            <person name="Ortiz-Santana B."/>
            <person name="Ovrebo C."/>
            <person name="Racz N."/>
            <person name="Riley R."/>
            <person name="Savchenko A."/>
            <person name="Shiryaev A."/>
            <person name="Soop K."/>
            <person name="Spirin V."/>
            <person name="Szebenyi C."/>
            <person name="Tomsovsky M."/>
            <person name="Tulloss R.E."/>
            <person name="Uehling J."/>
            <person name="Grigoriev I.V."/>
            <person name="Vagvolgyi C."/>
            <person name="Papp T."/>
            <person name="Martin F.M."/>
            <person name="Miettinen O."/>
            <person name="Hibbett D.S."/>
            <person name="Nagy L.G."/>
        </authorList>
    </citation>
    <scope>NUCLEOTIDE SEQUENCE [LARGE SCALE GENOMIC DNA]</scope>
    <source>
        <strain evidence="2 3">FP101781</strain>
    </source>
</reference>
<keyword evidence="3" id="KW-1185">Reference proteome</keyword>
<evidence type="ECO:0000313" key="1">
    <source>
        <dbReference type="EMBL" id="TEB18071.1"/>
    </source>
</evidence>
<dbReference type="SUPFAM" id="SSF48403">
    <property type="entry name" value="Ankyrin repeat"/>
    <property type="match status" value="1"/>
</dbReference>
<dbReference type="InterPro" id="IPR036770">
    <property type="entry name" value="Ankyrin_rpt-contain_sf"/>
</dbReference>
<dbReference type="Gene3D" id="1.25.40.20">
    <property type="entry name" value="Ankyrin repeat-containing domain"/>
    <property type="match status" value="1"/>
</dbReference>
<dbReference type="EMBL" id="QPFP01000290">
    <property type="protein sequence ID" value="TEB18071.1"/>
    <property type="molecule type" value="Genomic_DNA"/>
</dbReference>
<evidence type="ECO:0000313" key="3">
    <source>
        <dbReference type="Proteomes" id="UP000298030"/>
    </source>
</evidence>
<organism evidence="2 3">
    <name type="scientific">Coprinellus micaceus</name>
    <name type="common">Glistening ink-cap mushroom</name>
    <name type="synonym">Coprinus micaceus</name>
    <dbReference type="NCBI Taxonomy" id="71717"/>
    <lineage>
        <taxon>Eukaryota</taxon>
        <taxon>Fungi</taxon>
        <taxon>Dikarya</taxon>
        <taxon>Basidiomycota</taxon>
        <taxon>Agaricomycotina</taxon>
        <taxon>Agaricomycetes</taxon>
        <taxon>Agaricomycetidae</taxon>
        <taxon>Agaricales</taxon>
        <taxon>Agaricineae</taxon>
        <taxon>Psathyrellaceae</taxon>
        <taxon>Coprinellus</taxon>
    </lineage>
</organism>
<protein>
    <recommendedName>
        <fullName evidence="4">Ankyrin</fullName>
    </recommendedName>
</protein>